<evidence type="ECO:0000313" key="1">
    <source>
        <dbReference type="EMBL" id="CAF4527119.1"/>
    </source>
</evidence>
<comment type="caution">
    <text evidence="1">The sequence shown here is derived from an EMBL/GenBank/DDBJ whole genome shotgun (WGS) entry which is preliminary data.</text>
</comment>
<dbReference type="AlphaFoldDB" id="A0A820X5D4"/>
<organism evidence="1 2">
    <name type="scientific">Rotaria socialis</name>
    <dbReference type="NCBI Taxonomy" id="392032"/>
    <lineage>
        <taxon>Eukaryota</taxon>
        <taxon>Metazoa</taxon>
        <taxon>Spiralia</taxon>
        <taxon>Gnathifera</taxon>
        <taxon>Rotifera</taxon>
        <taxon>Eurotatoria</taxon>
        <taxon>Bdelloidea</taxon>
        <taxon>Philodinida</taxon>
        <taxon>Philodinidae</taxon>
        <taxon>Rotaria</taxon>
    </lineage>
</organism>
<protein>
    <submittedName>
        <fullName evidence="1">Uncharacterized protein</fullName>
    </submittedName>
</protein>
<dbReference type="Gene3D" id="1.20.920.60">
    <property type="match status" value="1"/>
</dbReference>
<gene>
    <name evidence="1" type="ORF">TOA249_LOCUS5445</name>
</gene>
<name>A0A820X5D4_9BILA</name>
<dbReference type="Proteomes" id="UP000663838">
    <property type="component" value="Unassembled WGS sequence"/>
</dbReference>
<evidence type="ECO:0000313" key="2">
    <source>
        <dbReference type="Proteomes" id="UP000663838"/>
    </source>
</evidence>
<sequence length="110" mass="12512">MATVSNNDVICALEVTFDKEKITAEQVTRAESYMMCHEMQLNIMRNVSRAGANLLSWVRAMYLYGQITAPNDLLVFILKLFFSLSETFVLHAFTSTSKEVLKRGINLQQT</sequence>
<proteinExistence type="predicted"/>
<accession>A0A820X5D4</accession>
<reference evidence="1" key="1">
    <citation type="submission" date="2021-02" db="EMBL/GenBank/DDBJ databases">
        <authorList>
            <person name="Nowell W R."/>
        </authorList>
    </citation>
    <scope>NUCLEOTIDE SEQUENCE</scope>
</reference>
<dbReference type="EMBL" id="CAJOBS010000220">
    <property type="protein sequence ID" value="CAF4527119.1"/>
    <property type="molecule type" value="Genomic_DNA"/>
</dbReference>